<evidence type="ECO:0000256" key="1">
    <source>
        <dbReference type="SAM" id="MobiDB-lite"/>
    </source>
</evidence>
<dbReference type="Proteomes" id="UP001387364">
    <property type="component" value="Chromosome"/>
</dbReference>
<gene>
    <name evidence="3" type="ORF">WDJ61_08265</name>
</gene>
<dbReference type="RefSeq" id="WP_338754382.1">
    <property type="nucleotide sequence ID" value="NZ_CP147404.1"/>
</dbReference>
<keyword evidence="2" id="KW-0732">Signal</keyword>
<evidence type="ECO:0008006" key="5">
    <source>
        <dbReference type="Google" id="ProtNLM"/>
    </source>
</evidence>
<keyword evidence="4" id="KW-1185">Reference proteome</keyword>
<feature type="compositionally biased region" description="Basic and acidic residues" evidence="1">
    <location>
        <begin position="63"/>
        <end position="82"/>
    </location>
</feature>
<sequence>MKKMTTVMGAVLLAGGVLAACSDADTTKTEETPAKQETEQETAKETKQETEQAVDQAAAPEQEVEKETTEPAKEETKDETAVKEVEAKGIYNGMADPHTVEINVDGEDQAFQVNPDSEEMKKFEALEEGSEVTFVYQTKGEQMTITQVKAVAPKAPKQEVEKETTEPAEEETQGETAVEEVEVKGIYNGMADLHTVEINVDGEDQAFQVNPDGEEMKKFEALEEGSEVTFVYQTEGEQMTITQVK</sequence>
<feature type="compositionally biased region" description="Acidic residues" evidence="1">
    <location>
        <begin position="166"/>
        <end position="177"/>
    </location>
</feature>
<evidence type="ECO:0000313" key="4">
    <source>
        <dbReference type="Proteomes" id="UP001387364"/>
    </source>
</evidence>
<protein>
    <recommendedName>
        <fullName evidence="5">Lipoprotein</fullName>
    </recommendedName>
</protein>
<feature type="region of interest" description="Disordered" evidence="1">
    <location>
        <begin position="154"/>
        <end position="177"/>
    </location>
</feature>
<proteinExistence type="predicted"/>
<organism evidence="3 4">
    <name type="scientific">Bacillus kandeliae</name>
    <dbReference type="NCBI Taxonomy" id="3129297"/>
    <lineage>
        <taxon>Bacteria</taxon>
        <taxon>Bacillati</taxon>
        <taxon>Bacillota</taxon>
        <taxon>Bacilli</taxon>
        <taxon>Bacillales</taxon>
        <taxon>Bacillaceae</taxon>
        <taxon>Bacillus</taxon>
    </lineage>
</organism>
<evidence type="ECO:0000256" key="2">
    <source>
        <dbReference type="SAM" id="SignalP"/>
    </source>
</evidence>
<feature type="chain" id="PRO_5045467598" description="Lipoprotein" evidence="2">
    <location>
        <begin position="20"/>
        <end position="245"/>
    </location>
</feature>
<feature type="compositionally biased region" description="Basic and acidic residues" evidence="1">
    <location>
        <begin position="25"/>
        <end position="50"/>
    </location>
</feature>
<evidence type="ECO:0000313" key="3">
    <source>
        <dbReference type="EMBL" id="WXB94606.1"/>
    </source>
</evidence>
<name>A0ABZ2NBC7_9BACI</name>
<feature type="region of interest" description="Disordered" evidence="1">
    <location>
        <begin position="16"/>
        <end position="82"/>
    </location>
</feature>
<feature type="compositionally biased region" description="Basic and acidic residues" evidence="1">
    <location>
        <begin position="156"/>
        <end position="165"/>
    </location>
</feature>
<dbReference type="EMBL" id="CP147404">
    <property type="protein sequence ID" value="WXB94606.1"/>
    <property type="molecule type" value="Genomic_DNA"/>
</dbReference>
<accession>A0ABZ2NBC7</accession>
<reference evidence="3 4" key="1">
    <citation type="submission" date="2024-02" db="EMBL/GenBank/DDBJ databases">
        <title>Seven novel Bacillus-like species.</title>
        <authorList>
            <person name="Liu G."/>
        </authorList>
    </citation>
    <scope>NUCLEOTIDE SEQUENCE [LARGE SCALE GENOMIC DNA]</scope>
    <source>
        <strain evidence="3 4">FJAT-52991</strain>
    </source>
</reference>
<feature type="signal peptide" evidence="2">
    <location>
        <begin position="1"/>
        <end position="19"/>
    </location>
</feature>
<dbReference type="PROSITE" id="PS51257">
    <property type="entry name" value="PROKAR_LIPOPROTEIN"/>
    <property type="match status" value="1"/>
</dbReference>